<evidence type="ECO:0000256" key="5">
    <source>
        <dbReference type="ARBA" id="ARBA00022692"/>
    </source>
</evidence>
<evidence type="ECO:0000256" key="2">
    <source>
        <dbReference type="ARBA" id="ARBA00022448"/>
    </source>
</evidence>
<keyword evidence="2" id="KW-0813">Transport</keyword>
<dbReference type="EMBL" id="JBHTOK010000073">
    <property type="protein sequence ID" value="MFD1441647.1"/>
    <property type="molecule type" value="Genomic_DNA"/>
</dbReference>
<dbReference type="PANTHER" id="PTHR33989:SF10">
    <property type="entry name" value="PERMEASE IIC COMPONENT"/>
    <property type="match status" value="1"/>
</dbReference>
<evidence type="ECO:0000313" key="10">
    <source>
        <dbReference type="EMBL" id="MFD1441647.1"/>
    </source>
</evidence>
<evidence type="ECO:0000313" key="11">
    <source>
        <dbReference type="Proteomes" id="UP001597212"/>
    </source>
</evidence>
<keyword evidence="11" id="KW-1185">Reference proteome</keyword>
<dbReference type="InterPro" id="IPR051088">
    <property type="entry name" value="PTS_Sugar-EIIC/EIIB"/>
</dbReference>
<evidence type="ECO:0000256" key="6">
    <source>
        <dbReference type="ARBA" id="ARBA00022989"/>
    </source>
</evidence>
<organism evidence="10 11">
    <name type="scientific">Lacticaseibacillus hegangensis</name>
    <dbReference type="NCBI Taxonomy" id="2486010"/>
    <lineage>
        <taxon>Bacteria</taxon>
        <taxon>Bacillati</taxon>
        <taxon>Bacillota</taxon>
        <taxon>Bacilli</taxon>
        <taxon>Lactobacillales</taxon>
        <taxon>Lactobacillaceae</taxon>
        <taxon>Lacticaseibacillus</taxon>
    </lineage>
</organism>
<proteinExistence type="predicted"/>
<gene>
    <name evidence="10" type="ORF">ACFQ5K_09705</name>
</gene>
<keyword evidence="7 8" id="KW-0472">Membrane</keyword>
<dbReference type="PROSITE" id="PS51105">
    <property type="entry name" value="PTS_EIIC_TYPE_3"/>
    <property type="match status" value="1"/>
</dbReference>
<dbReference type="Pfam" id="PF02378">
    <property type="entry name" value="PTS_EIIC"/>
    <property type="match status" value="1"/>
</dbReference>
<name>A0ABW4D0M2_9LACO</name>
<evidence type="ECO:0000256" key="4">
    <source>
        <dbReference type="ARBA" id="ARBA00022597"/>
    </source>
</evidence>
<sequence>MEKPNVFVDKLTMFAAKFANNLYMRTLRDAFVMIMPLYTLAGFGVLLNNVLFPLILKGDALVKTQTWGTLITNGTLNAGGLMVAPVVAYMLGRNKNFKNPIMCSIVAIAAFIMTMPLTLDLIPVGGKKPVSISGVLSYSNIGANGMFTGLLIGLFGTLLFLKVSSIKKLHINLGENIPPAVGQSFDSLIPSMITLSVVALIGALLIVFTNSSIMAFITTIIQEPLRRVNTSLPGMLFIYGIGSSFFWFGIHPFVNSTLLDPVLLINMNKNMLAFAHGKPAPYILTNTFRDVFGQIGGTGSTIALLIAVLLFSRVRPKRDIAKLAPQFSSQVQR</sequence>
<feature type="transmembrane region" description="Helical" evidence="8">
    <location>
        <begin position="140"/>
        <end position="161"/>
    </location>
</feature>
<evidence type="ECO:0000256" key="8">
    <source>
        <dbReference type="SAM" id="Phobius"/>
    </source>
</evidence>
<feature type="transmembrane region" description="Helical" evidence="8">
    <location>
        <begin position="97"/>
        <end position="119"/>
    </location>
</feature>
<evidence type="ECO:0000259" key="9">
    <source>
        <dbReference type="PROSITE" id="PS51105"/>
    </source>
</evidence>
<evidence type="ECO:0000256" key="1">
    <source>
        <dbReference type="ARBA" id="ARBA00004651"/>
    </source>
</evidence>
<feature type="transmembrane region" description="Helical" evidence="8">
    <location>
        <begin position="232"/>
        <end position="254"/>
    </location>
</feature>
<protein>
    <submittedName>
        <fullName evidence="10">PTS sugar transporter subunit IIC</fullName>
    </submittedName>
</protein>
<feature type="transmembrane region" description="Helical" evidence="8">
    <location>
        <begin position="30"/>
        <end position="55"/>
    </location>
</feature>
<keyword evidence="3" id="KW-1003">Cell membrane</keyword>
<accession>A0ABW4D0M2</accession>
<feature type="transmembrane region" description="Helical" evidence="8">
    <location>
        <begin position="67"/>
        <end position="91"/>
    </location>
</feature>
<comment type="subcellular location">
    <subcellularLocation>
        <location evidence="1">Cell membrane</location>
        <topology evidence="1">Multi-pass membrane protein</topology>
    </subcellularLocation>
</comment>
<dbReference type="InterPro" id="IPR004501">
    <property type="entry name" value="PTS_EIIC_3"/>
</dbReference>
<feature type="transmembrane region" description="Helical" evidence="8">
    <location>
        <begin position="291"/>
        <end position="312"/>
    </location>
</feature>
<dbReference type="RefSeq" id="WP_125756259.1">
    <property type="nucleotide sequence ID" value="NZ_JBHTOK010000073.1"/>
</dbReference>
<reference evidence="11" key="1">
    <citation type="journal article" date="2019" name="Int. J. Syst. Evol. Microbiol.">
        <title>The Global Catalogue of Microorganisms (GCM) 10K type strain sequencing project: providing services to taxonomists for standard genome sequencing and annotation.</title>
        <authorList>
            <consortium name="The Broad Institute Genomics Platform"/>
            <consortium name="The Broad Institute Genome Sequencing Center for Infectious Disease"/>
            <person name="Wu L."/>
            <person name="Ma J."/>
        </authorList>
    </citation>
    <scope>NUCLEOTIDE SEQUENCE [LARGE SCALE GENOMIC DNA]</scope>
    <source>
        <strain evidence="11">CCM 8912</strain>
    </source>
</reference>
<keyword evidence="5 8" id="KW-0812">Transmembrane</keyword>
<evidence type="ECO:0000256" key="3">
    <source>
        <dbReference type="ARBA" id="ARBA00022475"/>
    </source>
</evidence>
<dbReference type="PANTHER" id="PTHR33989">
    <property type="match status" value="1"/>
</dbReference>
<comment type="caution">
    <text evidence="10">The sequence shown here is derived from an EMBL/GenBank/DDBJ whole genome shotgun (WGS) entry which is preliminary data.</text>
</comment>
<dbReference type="InterPro" id="IPR003352">
    <property type="entry name" value="PTS_EIIC"/>
</dbReference>
<feature type="transmembrane region" description="Helical" evidence="8">
    <location>
        <begin position="193"/>
        <end position="220"/>
    </location>
</feature>
<keyword evidence="6 8" id="KW-1133">Transmembrane helix</keyword>
<keyword evidence="4 10" id="KW-0762">Sugar transport</keyword>
<dbReference type="Proteomes" id="UP001597212">
    <property type="component" value="Unassembled WGS sequence"/>
</dbReference>
<feature type="domain" description="PTS EIIC type-3" evidence="9">
    <location>
        <begin position="7"/>
        <end position="333"/>
    </location>
</feature>
<evidence type="ECO:0000256" key="7">
    <source>
        <dbReference type="ARBA" id="ARBA00023136"/>
    </source>
</evidence>